<evidence type="ECO:0000313" key="1">
    <source>
        <dbReference type="EMBL" id="KAK7314608.1"/>
    </source>
</evidence>
<dbReference type="AlphaFoldDB" id="A0AAN9KE53"/>
<proteinExistence type="predicted"/>
<dbReference type="EMBL" id="JAYMYQ010000008">
    <property type="protein sequence ID" value="KAK7314608.1"/>
    <property type="molecule type" value="Genomic_DNA"/>
</dbReference>
<reference evidence="1 2" key="1">
    <citation type="submission" date="2024-01" db="EMBL/GenBank/DDBJ databases">
        <title>The genomes of 5 underutilized Papilionoideae crops provide insights into root nodulation and disease resistanc.</title>
        <authorList>
            <person name="Jiang F."/>
        </authorList>
    </citation>
    <scope>NUCLEOTIDE SEQUENCE [LARGE SCALE GENOMIC DNA]</scope>
    <source>
        <strain evidence="1">LVBAO_FW01</strain>
        <tissue evidence="1">Leaves</tissue>
    </source>
</reference>
<keyword evidence="2" id="KW-1185">Reference proteome</keyword>
<comment type="caution">
    <text evidence="1">The sequence shown here is derived from an EMBL/GenBank/DDBJ whole genome shotgun (WGS) entry which is preliminary data.</text>
</comment>
<organism evidence="1 2">
    <name type="scientific">Canavalia gladiata</name>
    <name type="common">Sword bean</name>
    <name type="synonym">Dolichos gladiatus</name>
    <dbReference type="NCBI Taxonomy" id="3824"/>
    <lineage>
        <taxon>Eukaryota</taxon>
        <taxon>Viridiplantae</taxon>
        <taxon>Streptophyta</taxon>
        <taxon>Embryophyta</taxon>
        <taxon>Tracheophyta</taxon>
        <taxon>Spermatophyta</taxon>
        <taxon>Magnoliopsida</taxon>
        <taxon>eudicotyledons</taxon>
        <taxon>Gunneridae</taxon>
        <taxon>Pentapetalae</taxon>
        <taxon>rosids</taxon>
        <taxon>fabids</taxon>
        <taxon>Fabales</taxon>
        <taxon>Fabaceae</taxon>
        <taxon>Papilionoideae</taxon>
        <taxon>50 kb inversion clade</taxon>
        <taxon>NPAAA clade</taxon>
        <taxon>indigoferoid/millettioid clade</taxon>
        <taxon>Phaseoleae</taxon>
        <taxon>Canavalia</taxon>
    </lineage>
</organism>
<accession>A0AAN9KE53</accession>
<sequence>MNPLTLLVDGDFPTMRTQRLSIVWLVFGGRDVGEKREGGTSCLMLNSLWLLEIMNLFVDGSVPHNCSLIRNGDLCISQWMYGYKWVRLLIGEILCEYV</sequence>
<protein>
    <submittedName>
        <fullName evidence="1">Uncharacterized protein</fullName>
    </submittedName>
</protein>
<evidence type="ECO:0000313" key="2">
    <source>
        <dbReference type="Proteomes" id="UP001367508"/>
    </source>
</evidence>
<gene>
    <name evidence="1" type="ORF">VNO77_33135</name>
</gene>
<name>A0AAN9KE53_CANGL</name>
<dbReference type="Proteomes" id="UP001367508">
    <property type="component" value="Unassembled WGS sequence"/>
</dbReference>